<proteinExistence type="predicted"/>
<reference evidence="3" key="1">
    <citation type="journal article" date="2012" name="PLoS Genet.">
        <title>The genomes of the fungal plant pathogens Cladosporium fulvum and Dothistroma septosporum reveal adaptation to different hosts and lifestyles but also signatures of common ancestry.</title>
        <authorList>
            <person name="de Wit P.J.G.M."/>
            <person name="van der Burgt A."/>
            <person name="Oekmen B."/>
            <person name="Stergiopoulos I."/>
            <person name="Abd-Elsalam K.A."/>
            <person name="Aerts A.L."/>
            <person name="Bahkali A.H."/>
            <person name="Beenen H.G."/>
            <person name="Chettri P."/>
            <person name="Cox M.P."/>
            <person name="Datema E."/>
            <person name="de Vries R.P."/>
            <person name="Dhillon B."/>
            <person name="Ganley A.R."/>
            <person name="Griffiths S.A."/>
            <person name="Guo Y."/>
            <person name="Hamelin R.C."/>
            <person name="Henrissat B."/>
            <person name="Kabir M.S."/>
            <person name="Jashni M.K."/>
            <person name="Kema G."/>
            <person name="Klaubauf S."/>
            <person name="Lapidus A."/>
            <person name="Levasseur A."/>
            <person name="Lindquist E."/>
            <person name="Mehrabi R."/>
            <person name="Ohm R.A."/>
            <person name="Owen T.J."/>
            <person name="Salamov A."/>
            <person name="Schwelm A."/>
            <person name="Schijlen E."/>
            <person name="Sun H."/>
            <person name="van den Burg H.A."/>
            <person name="van Ham R.C.H.J."/>
            <person name="Zhang S."/>
            <person name="Goodwin S.B."/>
            <person name="Grigoriev I.V."/>
            <person name="Collemare J."/>
            <person name="Bradshaw R.E."/>
        </authorList>
    </citation>
    <scope>NUCLEOTIDE SEQUENCE [LARGE SCALE GENOMIC DNA]</scope>
    <source>
        <strain evidence="3">NZE10 / CBS 128990</strain>
    </source>
</reference>
<dbReference type="Proteomes" id="UP000016933">
    <property type="component" value="Unassembled WGS sequence"/>
</dbReference>
<evidence type="ECO:0000256" key="1">
    <source>
        <dbReference type="SAM" id="MobiDB-lite"/>
    </source>
</evidence>
<accession>M2XJZ7</accession>
<sequence>MPQHMTPVQALSIYFSHLTPSPSIYSSCSTYSTPLTPPARSHSSRTMPRKRLASPSSWTYSHCAATYTFQDFSDFLREHSGLSQRWPEKDHEHRQELAKTAAECLWTAGTPICVRTCQAIMLSLYALDEPRTHKNPWTNRTPKTQRQHFTWPRKSAARGPYSDQESDNASNSPSPSRPITPLISINGDDNDNYTQPRTPIADDHQLLTPDPTPVKQHTSGFNPDTFDTMTNAKLQAKQDMRKMFDDLQGPIDKGQAELNGTPLDDAGRKRAERRLASLQALQDRFRT</sequence>
<dbReference type="OrthoDB" id="10456980at2759"/>
<keyword evidence="3" id="KW-1185">Reference proteome</keyword>
<feature type="region of interest" description="Disordered" evidence="1">
    <location>
        <begin position="131"/>
        <end position="210"/>
    </location>
</feature>
<protein>
    <submittedName>
        <fullName evidence="2">Uncharacterized protein</fullName>
    </submittedName>
</protein>
<evidence type="ECO:0000313" key="3">
    <source>
        <dbReference type="Proteomes" id="UP000016933"/>
    </source>
</evidence>
<dbReference type="OMA" id="WRDKSHE"/>
<dbReference type="HOGENOM" id="CLU_969856_0_0_1"/>
<dbReference type="AlphaFoldDB" id="M2XJZ7"/>
<name>M2XJZ7_DOTSN</name>
<gene>
    <name evidence="2" type="ORF">DOTSEDRAFT_53817</name>
</gene>
<feature type="compositionally biased region" description="Polar residues" evidence="1">
    <location>
        <begin position="135"/>
        <end position="148"/>
    </location>
</feature>
<organism evidence="2 3">
    <name type="scientific">Dothistroma septosporum (strain NZE10 / CBS 128990)</name>
    <name type="common">Red band needle blight fungus</name>
    <name type="synonym">Mycosphaerella pini</name>
    <dbReference type="NCBI Taxonomy" id="675120"/>
    <lineage>
        <taxon>Eukaryota</taxon>
        <taxon>Fungi</taxon>
        <taxon>Dikarya</taxon>
        <taxon>Ascomycota</taxon>
        <taxon>Pezizomycotina</taxon>
        <taxon>Dothideomycetes</taxon>
        <taxon>Dothideomycetidae</taxon>
        <taxon>Mycosphaerellales</taxon>
        <taxon>Mycosphaerellaceae</taxon>
        <taxon>Dothistroma</taxon>
    </lineage>
</organism>
<evidence type="ECO:0000313" key="2">
    <source>
        <dbReference type="EMBL" id="EME42817.1"/>
    </source>
</evidence>
<dbReference type="EMBL" id="KB446540">
    <property type="protein sequence ID" value="EME42817.1"/>
    <property type="molecule type" value="Genomic_DNA"/>
</dbReference>
<reference evidence="2 3" key="2">
    <citation type="journal article" date="2012" name="PLoS Pathog.">
        <title>Diverse lifestyles and strategies of plant pathogenesis encoded in the genomes of eighteen Dothideomycetes fungi.</title>
        <authorList>
            <person name="Ohm R.A."/>
            <person name="Feau N."/>
            <person name="Henrissat B."/>
            <person name="Schoch C.L."/>
            <person name="Horwitz B.A."/>
            <person name="Barry K.W."/>
            <person name="Condon B.J."/>
            <person name="Copeland A.C."/>
            <person name="Dhillon B."/>
            <person name="Glaser F."/>
            <person name="Hesse C.N."/>
            <person name="Kosti I."/>
            <person name="LaButti K."/>
            <person name="Lindquist E.A."/>
            <person name="Lucas S."/>
            <person name="Salamov A.A."/>
            <person name="Bradshaw R.E."/>
            <person name="Ciuffetti L."/>
            <person name="Hamelin R.C."/>
            <person name="Kema G.H.J."/>
            <person name="Lawrence C."/>
            <person name="Scott J.A."/>
            <person name="Spatafora J.W."/>
            <person name="Turgeon B.G."/>
            <person name="de Wit P.J.G.M."/>
            <person name="Zhong S."/>
            <person name="Goodwin S.B."/>
            <person name="Grigoriev I.V."/>
        </authorList>
    </citation>
    <scope>NUCLEOTIDE SEQUENCE [LARGE SCALE GENOMIC DNA]</scope>
    <source>
        <strain evidence="3">NZE10 / CBS 128990</strain>
    </source>
</reference>